<dbReference type="OrthoDB" id="5899717at2759"/>
<dbReference type="Proteomes" id="UP000580250">
    <property type="component" value="Unassembled WGS sequence"/>
</dbReference>
<sequence>MASDFWRNFRATEMSHEEHFNDWKTARNSILSNISKHERIFTSGDKPKFYRAKTSYLTLKQANEGLSPIEMIISKFNGTIRLPIDDKNKEDKSNITNKNDDKN</sequence>
<feature type="region of interest" description="Disordered" evidence="1">
    <location>
        <begin position="83"/>
        <end position="103"/>
    </location>
</feature>
<comment type="caution">
    <text evidence="2">The sequence shown here is derived from an EMBL/GenBank/DDBJ whole genome shotgun (WGS) entry which is preliminary data.</text>
</comment>
<evidence type="ECO:0000313" key="2">
    <source>
        <dbReference type="EMBL" id="CAD2180921.1"/>
    </source>
</evidence>
<evidence type="ECO:0000313" key="3">
    <source>
        <dbReference type="Proteomes" id="UP000580250"/>
    </source>
</evidence>
<accession>A0A6V7W3G5</accession>
<reference evidence="2 3" key="1">
    <citation type="submission" date="2020-08" db="EMBL/GenBank/DDBJ databases">
        <authorList>
            <person name="Koutsovoulos G."/>
            <person name="Danchin GJ E."/>
        </authorList>
    </citation>
    <scope>NUCLEOTIDE SEQUENCE [LARGE SCALE GENOMIC DNA]</scope>
</reference>
<protein>
    <submittedName>
        <fullName evidence="2">Uncharacterized protein</fullName>
    </submittedName>
</protein>
<dbReference type="AlphaFoldDB" id="A0A6V7W3G5"/>
<dbReference type="EMBL" id="CAJEWN010000384">
    <property type="protein sequence ID" value="CAD2180921.1"/>
    <property type="molecule type" value="Genomic_DNA"/>
</dbReference>
<organism evidence="2 3">
    <name type="scientific">Meloidogyne enterolobii</name>
    <name type="common">Root-knot nematode worm</name>
    <name type="synonym">Meloidogyne mayaguensis</name>
    <dbReference type="NCBI Taxonomy" id="390850"/>
    <lineage>
        <taxon>Eukaryota</taxon>
        <taxon>Metazoa</taxon>
        <taxon>Ecdysozoa</taxon>
        <taxon>Nematoda</taxon>
        <taxon>Chromadorea</taxon>
        <taxon>Rhabditida</taxon>
        <taxon>Tylenchina</taxon>
        <taxon>Tylenchomorpha</taxon>
        <taxon>Tylenchoidea</taxon>
        <taxon>Meloidogynidae</taxon>
        <taxon>Meloidogyninae</taxon>
        <taxon>Meloidogyne</taxon>
    </lineage>
</organism>
<proteinExistence type="predicted"/>
<evidence type="ECO:0000256" key="1">
    <source>
        <dbReference type="SAM" id="MobiDB-lite"/>
    </source>
</evidence>
<gene>
    <name evidence="2" type="ORF">MENT_LOCUS33030</name>
</gene>
<name>A0A6V7W3G5_MELEN</name>